<keyword evidence="3" id="KW-1185">Reference proteome</keyword>
<comment type="caution">
    <text evidence="2">The sequence shown here is derived from an EMBL/GenBank/DDBJ whole genome shotgun (WGS) entry which is preliminary data.</text>
</comment>
<reference evidence="2" key="1">
    <citation type="submission" date="2021-11" db="EMBL/GenBank/DDBJ databases">
        <title>Description of novel Chryseobacterium species.</title>
        <authorList>
            <person name="Saticioglu I.B."/>
            <person name="Ay H."/>
            <person name="Altun S."/>
            <person name="Duman M."/>
        </authorList>
    </citation>
    <scope>NUCLEOTIDE SEQUENCE</scope>
    <source>
        <strain evidence="2">C-17</strain>
    </source>
</reference>
<sequence>MLGTFYKHISFGKGLGDMLGYCILYVTTITHLIITIIFRKKGNSIHAVFSLIFFIQTLIICLKATAWRGSEYPWNGNIFYKSSVN</sequence>
<feature type="transmembrane region" description="Helical" evidence="1">
    <location>
        <begin position="45"/>
        <end position="67"/>
    </location>
</feature>
<feature type="transmembrane region" description="Helical" evidence="1">
    <location>
        <begin position="18"/>
        <end position="38"/>
    </location>
</feature>
<dbReference type="EMBL" id="JAJNAY010000001">
    <property type="protein sequence ID" value="MCD1117713.1"/>
    <property type="molecule type" value="Genomic_DNA"/>
</dbReference>
<keyword evidence="1" id="KW-0472">Membrane</keyword>
<organism evidence="2 3">
    <name type="scientific">Chryseobacterium turcicum</name>
    <dbReference type="NCBI Taxonomy" id="2898076"/>
    <lineage>
        <taxon>Bacteria</taxon>
        <taxon>Pseudomonadati</taxon>
        <taxon>Bacteroidota</taxon>
        <taxon>Flavobacteriia</taxon>
        <taxon>Flavobacteriales</taxon>
        <taxon>Weeksellaceae</taxon>
        <taxon>Chryseobacterium group</taxon>
        <taxon>Chryseobacterium</taxon>
    </lineage>
</organism>
<gene>
    <name evidence="2" type="ORF">LO744_12675</name>
</gene>
<name>A0A9Q3V4R4_9FLAO</name>
<evidence type="ECO:0000256" key="1">
    <source>
        <dbReference type="SAM" id="Phobius"/>
    </source>
</evidence>
<keyword evidence="1" id="KW-1133">Transmembrane helix</keyword>
<evidence type="ECO:0000313" key="3">
    <source>
        <dbReference type="Proteomes" id="UP001108025"/>
    </source>
</evidence>
<accession>A0A9Q3V4R4</accession>
<evidence type="ECO:0000313" key="2">
    <source>
        <dbReference type="EMBL" id="MCD1117713.1"/>
    </source>
</evidence>
<protein>
    <submittedName>
        <fullName evidence="2">Uncharacterized protein</fullName>
    </submittedName>
</protein>
<proteinExistence type="predicted"/>
<keyword evidence="1" id="KW-0812">Transmembrane</keyword>
<dbReference type="AlphaFoldDB" id="A0A9Q3V4R4"/>
<dbReference type="RefSeq" id="WP_230669750.1">
    <property type="nucleotide sequence ID" value="NZ_JAJNAY010000001.1"/>
</dbReference>
<dbReference type="Proteomes" id="UP001108025">
    <property type="component" value="Unassembled WGS sequence"/>
</dbReference>